<dbReference type="PANTHER" id="PTHR43400:SF7">
    <property type="entry name" value="FAD-DEPENDENT OXIDOREDUCTASE 2 FAD BINDING DOMAIN-CONTAINING PROTEIN"/>
    <property type="match status" value="1"/>
</dbReference>
<evidence type="ECO:0000256" key="2">
    <source>
        <dbReference type="ARBA" id="ARBA00022630"/>
    </source>
</evidence>
<evidence type="ECO:0000256" key="1">
    <source>
        <dbReference type="ARBA" id="ARBA00001974"/>
    </source>
</evidence>
<dbReference type="PANTHER" id="PTHR43400">
    <property type="entry name" value="FUMARATE REDUCTASE"/>
    <property type="match status" value="1"/>
</dbReference>
<evidence type="ECO:0000313" key="7">
    <source>
        <dbReference type="EMBL" id="SUX10999.1"/>
    </source>
</evidence>
<keyword evidence="2 5" id="KW-0285">Flavoprotein</keyword>
<dbReference type="GO" id="GO:0010181">
    <property type="term" value="F:FMN binding"/>
    <property type="evidence" value="ECO:0007669"/>
    <property type="project" value="InterPro"/>
</dbReference>
<dbReference type="Gene3D" id="3.50.50.60">
    <property type="entry name" value="FAD/NAD(P)-binding domain"/>
    <property type="match status" value="1"/>
</dbReference>
<dbReference type="GeneID" id="93089868"/>
<name>A0A381DJY9_9BACT</name>
<evidence type="ECO:0000259" key="6">
    <source>
        <dbReference type="Pfam" id="PF00890"/>
    </source>
</evidence>
<feature type="domain" description="FAD-dependent oxidoreductase 2 FAD-binding" evidence="6">
    <location>
        <begin position="45"/>
        <end position="497"/>
    </location>
</feature>
<accession>A0A381DJY9</accession>
<evidence type="ECO:0000256" key="4">
    <source>
        <dbReference type="ARBA" id="ARBA00023002"/>
    </source>
</evidence>
<dbReference type="RefSeq" id="WP_089181780.1">
    <property type="nucleotide sequence ID" value="NZ_CP043427.1"/>
</dbReference>
<sequence>MQKEISRREALKLGALGVGAGVLGASNLMAMPLDAKDVKFDEEYDVVIIGSGFGALAAGITSAERGLKVLLVEKMGRLGGNSVINGGIFAVPNNEAQKKEGIKDSNELFLKDCLKAGLQINHTELLETIANRAKDVFALTVKCGAKYVEKLSHAGGHSVPRTYQTANGSGSGIVLPMIEYIEKNPNVVIKKRTKFDDFVLDNDGKVVGISVREGYKFDSKLKDDDRENKSGERKFFKAKRGVVLASGGFCRDIFFRQLQDPRLGKDVDSTNHPGATAGGLIAALNIGACPVQVSWLQYGPWACPDEVGFGVGSMFNVNGSFRYGISVDPRTGKRYMNELADRKTRADAMFKVIDAKKDIYPINFCDSQCIPSLLSSHFEKPLKAGILKEFKTLDELAAHYKIPADELKKTVEKYNAGVKAGKDEFGKPVETTGGIDISKPPFYAERGVPKLHHTMGGVKINTKAQVISINTKKPIPGLYAAGEVTGGTHGASRLGSVAITDCLTFGMIAGENI</sequence>
<gene>
    <name evidence="7" type="ORF">NCTC12475_01213</name>
</gene>
<dbReference type="NCBIfam" id="TIGR01813">
    <property type="entry name" value="flavo_cyto_c"/>
    <property type="match status" value="1"/>
</dbReference>
<dbReference type="InterPro" id="IPR010960">
    <property type="entry name" value="Flavocytochrome_c"/>
</dbReference>
<proteinExistence type="inferred from homology"/>
<dbReference type="GO" id="GO:0016491">
    <property type="term" value="F:oxidoreductase activity"/>
    <property type="evidence" value="ECO:0007669"/>
    <property type="project" value="UniProtKB-KW"/>
</dbReference>
<dbReference type="STRING" id="32024.GCA_000788295_01343"/>
<evidence type="ECO:0000313" key="8">
    <source>
        <dbReference type="Proteomes" id="UP000254920"/>
    </source>
</evidence>
<dbReference type="InterPro" id="IPR036188">
    <property type="entry name" value="FAD/NAD-bd_sf"/>
</dbReference>
<keyword evidence="8" id="KW-1185">Reference proteome</keyword>
<dbReference type="Pfam" id="PF00890">
    <property type="entry name" value="FAD_binding_2"/>
    <property type="match status" value="1"/>
</dbReference>
<comment type="similarity">
    <text evidence="5">Belongs to the FAD-dependent oxidoreductase 2 family. FRD/SDH subfamily.</text>
</comment>
<dbReference type="InterPro" id="IPR003953">
    <property type="entry name" value="FAD-dep_OxRdtase_2_FAD-bd"/>
</dbReference>
<evidence type="ECO:0000256" key="3">
    <source>
        <dbReference type="ARBA" id="ARBA00022827"/>
    </source>
</evidence>
<dbReference type="SUPFAM" id="SSF56425">
    <property type="entry name" value="Succinate dehydrogenase/fumarate reductase flavoprotein, catalytic domain"/>
    <property type="match status" value="1"/>
</dbReference>
<dbReference type="OrthoDB" id="9806724at2"/>
<dbReference type="InterPro" id="IPR050315">
    <property type="entry name" value="FAD-oxidoreductase_2"/>
</dbReference>
<protein>
    <submittedName>
        <fullName evidence="7">FAD binding domain-containing protein</fullName>
    </submittedName>
</protein>
<dbReference type="EMBL" id="UFVD01000001">
    <property type="protein sequence ID" value="SUX10999.1"/>
    <property type="molecule type" value="Genomic_DNA"/>
</dbReference>
<dbReference type="InterPro" id="IPR006311">
    <property type="entry name" value="TAT_signal"/>
</dbReference>
<keyword evidence="3 5" id="KW-0274">FAD</keyword>
<dbReference type="Gene3D" id="3.90.700.10">
    <property type="entry name" value="Succinate dehydrogenase/fumarate reductase flavoprotein, catalytic domain"/>
    <property type="match status" value="1"/>
</dbReference>
<reference evidence="7 8" key="1">
    <citation type="submission" date="2018-06" db="EMBL/GenBank/DDBJ databases">
        <authorList>
            <consortium name="Pathogen Informatics"/>
            <person name="Doyle S."/>
        </authorList>
    </citation>
    <scope>NUCLEOTIDE SEQUENCE [LARGE SCALE GENOMIC DNA]</scope>
    <source>
        <strain evidence="7 8">NCTC12475</strain>
    </source>
</reference>
<comment type="cofactor">
    <cofactor evidence="1">
        <name>FAD</name>
        <dbReference type="ChEBI" id="CHEBI:57692"/>
    </cofactor>
</comment>
<dbReference type="InterPro" id="IPR027477">
    <property type="entry name" value="Succ_DH/fumarate_Rdtase_cat_sf"/>
</dbReference>
<keyword evidence="4 5" id="KW-0560">Oxidoreductase</keyword>
<dbReference type="Proteomes" id="UP000254920">
    <property type="component" value="Unassembled WGS sequence"/>
</dbReference>
<dbReference type="SUPFAM" id="SSF51905">
    <property type="entry name" value="FAD/NAD(P)-binding domain"/>
    <property type="match status" value="1"/>
</dbReference>
<evidence type="ECO:0000256" key="5">
    <source>
        <dbReference type="RuleBase" id="RU366062"/>
    </source>
</evidence>
<dbReference type="PROSITE" id="PS51318">
    <property type="entry name" value="TAT"/>
    <property type="match status" value="1"/>
</dbReference>
<organism evidence="7 8">
    <name type="scientific">Campylobacter sputorum subsp. sputorum</name>
    <dbReference type="NCBI Taxonomy" id="32024"/>
    <lineage>
        <taxon>Bacteria</taxon>
        <taxon>Pseudomonadati</taxon>
        <taxon>Campylobacterota</taxon>
        <taxon>Epsilonproteobacteria</taxon>
        <taxon>Campylobacterales</taxon>
        <taxon>Campylobacteraceae</taxon>
        <taxon>Campylobacter</taxon>
    </lineage>
</organism>
<dbReference type="AlphaFoldDB" id="A0A381DJY9"/>